<feature type="transmembrane region" description="Helical" evidence="1">
    <location>
        <begin position="154"/>
        <end position="175"/>
    </location>
</feature>
<name>F9NYN5_9ACTN</name>
<dbReference type="Proteomes" id="UP000007832">
    <property type="component" value="Unassembled WGS sequence"/>
</dbReference>
<gene>
    <name evidence="2" type="ORF">HMPREF1162_0699</name>
</gene>
<protein>
    <recommendedName>
        <fullName evidence="4">Adhesion protein</fullName>
    </recommendedName>
</protein>
<feature type="transmembrane region" description="Helical" evidence="1">
    <location>
        <begin position="43"/>
        <end position="62"/>
    </location>
</feature>
<evidence type="ECO:0000313" key="2">
    <source>
        <dbReference type="EMBL" id="EGR92286.1"/>
    </source>
</evidence>
<evidence type="ECO:0000256" key="1">
    <source>
        <dbReference type="SAM" id="Phobius"/>
    </source>
</evidence>
<organism evidence="2 3">
    <name type="scientific">[Propionibacterium] namnetense SK182B-JCVI</name>
    <dbReference type="NCBI Taxonomy" id="1051006"/>
    <lineage>
        <taxon>Bacteria</taxon>
        <taxon>Bacillati</taxon>
        <taxon>Actinomycetota</taxon>
        <taxon>Actinomycetes</taxon>
        <taxon>Propionibacteriales</taxon>
        <taxon>Propionibacteriaceae</taxon>
        <taxon>Cutibacterium</taxon>
    </lineage>
</organism>
<dbReference type="STRING" id="1574624.GCA_001642025_00817"/>
<evidence type="ECO:0000313" key="3">
    <source>
        <dbReference type="Proteomes" id="UP000007832"/>
    </source>
</evidence>
<feature type="transmembrane region" description="Helical" evidence="1">
    <location>
        <begin position="83"/>
        <end position="102"/>
    </location>
</feature>
<dbReference type="OrthoDB" id="3712231at2"/>
<dbReference type="EMBL" id="AFUN01000050">
    <property type="protein sequence ID" value="EGR92286.1"/>
    <property type="molecule type" value="Genomic_DNA"/>
</dbReference>
<keyword evidence="1" id="KW-1133">Transmembrane helix</keyword>
<evidence type="ECO:0008006" key="4">
    <source>
        <dbReference type="Google" id="ProtNLM"/>
    </source>
</evidence>
<keyword evidence="1" id="KW-0812">Transmembrane</keyword>
<comment type="caution">
    <text evidence="2">The sequence shown here is derived from an EMBL/GenBank/DDBJ whole genome shotgun (WGS) entry which is preliminary data.</text>
</comment>
<proteinExistence type="predicted"/>
<accession>F9NYN5</accession>
<feature type="transmembrane region" description="Helical" evidence="1">
    <location>
        <begin position="122"/>
        <end position="142"/>
    </location>
</feature>
<keyword evidence="1" id="KW-0472">Membrane</keyword>
<reference evidence="2 3" key="1">
    <citation type="submission" date="2011-07" db="EMBL/GenBank/DDBJ databases">
        <title>Genome Sequence of Propionibacterium acnes SK182B-JCVI.</title>
        <authorList>
            <person name="Durkin A.S."/>
            <person name="Madupu R."/>
            <person name="Hostetler J."/>
            <person name="Radune D."/>
            <person name="Torralba M."/>
            <person name="Methe B."/>
            <person name="Sutton G."/>
            <person name="Strausberg R.L."/>
            <person name="Nelson K.E."/>
        </authorList>
    </citation>
    <scope>NUCLEOTIDE SEQUENCE [LARGE SCALE GENOMIC DNA]</scope>
    <source>
        <strain evidence="2 3">SK182B-JCVI</strain>
    </source>
</reference>
<sequence>MTTHKNTLEGQCRRAPLNGLAIGTIVGAVWALVFLLWGVRGNFFMPVYFMSVVFPVVGWLTGLWGRTVGACETPAMRKRKIRVIGAVMATFTGLIMAIHEHFISKSWGDYIPSDAIFSGKAVIIYLVPLIVFPIVGWMLGTVRANILHGNGTAIIRMSCVTVVAVFVSVIAWFYITASLSLFFSFVFDVSESSSWGREIRL</sequence>
<dbReference type="RefSeq" id="WP_002550344.1">
    <property type="nucleotide sequence ID" value="NZ_AFUN01000050.1"/>
</dbReference>
<dbReference type="AlphaFoldDB" id="F9NYN5"/>
<feature type="transmembrane region" description="Helical" evidence="1">
    <location>
        <begin position="20"/>
        <end position="37"/>
    </location>
</feature>